<name>A0A9N9JEI1_9GLOM</name>
<dbReference type="OrthoDB" id="10385432at2759"/>
<sequence length="98" mass="11560">MDKEIDVDHLIKAPYLKFYEEYHEIFKMAKPGFKVTQKNVDRVKTFVTRWKPLLRGEGLEFGSFEVKEMGKNKIENVNLNRNEMIKIYGASSNLYIKA</sequence>
<evidence type="ECO:0000313" key="2">
    <source>
        <dbReference type="Proteomes" id="UP000789396"/>
    </source>
</evidence>
<comment type="caution">
    <text evidence="1">The sequence shown here is derived from an EMBL/GenBank/DDBJ whole genome shotgun (WGS) entry which is preliminary data.</text>
</comment>
<dbReference type="AlphaFoldDB" id="A0A9N9JEI1"/>
<reference evidence="1" key="1">
    <citation type="submission" date="2021-06" db="EMBL/GenBank/DDBJ databases">
        <authorList>
            <person name="Kallberg Y."/>
            <person name="Tangrot J."/>
            <person name="Rosling A."/>
        </authorList>
    </citation>
    <scope>NUCLEOTIDE SEQUENCE</scope>
    <source>
        <strain evidence="1">IN212</strain>
    </source>
</reference>
<organism evidence="1 2">
    <name type="scientific">Racocetra fulgida</name>
    <dbReference type="NCBI Taxonomy" id="60492"/>
    <lineage>
        <taxon>Eukaryota</taxon>
        <taxon>Fungi</taxon>
        <taxon>Fungi incertae sedis</taxon>
        <taxon>Mucoromycota</taxon>
        <taxon>Glomeromycotina</taxon>
        <taxon>Glomeromycetes</taxon>
        <taxon>Diversisporales</taxon>
        <taxon>Gigasporaceae</taxon>
        <taxon>Racocetra</taxon>
    </lineage>
</organism>
<dbReference type="EMBL" id="CAJVPZ010050883">
    <property type="protein sequence ID" value="CAG8778235.1"/>
    <property type="molecule type" value="Genomic_DNA"/>
</dbReference>
<dbReference type="Proteomes" id="UP000789396">
    <property type="component" value="Unassembled WGS sequence"/>
</dbReference>
<gene>
    <name evidence="1" type="ORF">RFULGI_LOCUS15589</name>
</gene>
<protein>
    <submittedName>
        <fullName evidence="1">1979_t:CDS:1</fullName>
    </submittedName>
</protein>
<feature type="non-terminal residue" evidence="1">
    <location>
        <position position="98"/>
    </location>
</feature>
<accession>A0A9N9JEI1</accession>
<evidence type="ECO:0000313" key="1">
    <source>
        <dbReference type="EMBL" id="CAG8778235.1"/>
    </source>
</evidence>
<keyword evidence="2" id="KW-1185">Reference proteome</keyword>
<proteinExistence type="predicted"/>